<dbReference type="Proteomes" id="UP001148629">
    <property type="component" value="Unassembled WGS sequence"/>
</dbReference>
<dbReference type="EMBL" id="JANRMS010000860">
    <property type="protein sequence ID" value="KAJ3533534.1"/>
    <property type="molecule type" value="Genomic_DNA"/>
</dbReference>
<gene>
    <name evidence="1" type="ORF">NM208_g7942</name>
</gene>
<name>A0ACC1S7D2_9HYPO</name>
<organism evidence="1 2">
    <name type="scientific">Fusarium decemcellulare</name>
    <dbReference type="NCBI Taxonomy" id="57161"/>
    <lineage>
        <taxon>Eukaryota</taxon>
        <taxon>Fungi</taxon>
        <taxon>Dikarya</taxon>
        <taxon>Ascomycota</taxon>
        <taxon>Pezizomycotina</taxon>
        <taxon>Sordariomycetes</taxon>
        <taxon>Hypocreomycetidae</taxon>
        <taxon>Hypocreales</taxon>
        <taxon>Nectriaceae</taxon>
        <taxon>Fusarium</taxon>
        <taxon>Fusarium decemcellulare species complex</taxon>
    </lineage>
</organism>
<comment type="caution">
    <text evidence="1">The sequence shown here is derived from an EMBL/GenBank/DDBJ whole genome shotgun (WGS) entry which is preliminary data.</text>
</comment>
<evidence type="ECO:0000313" key="1">
    <source>
        <dbReference type="EMBL" id="KAJ3533534.1"/>
    </source>
</evidence>
<reference evidence="1" key="1">
    <citation type="submission" date="2022-08" db="EMBL/GenBank/DDBJ databases">
        <title>Genome Sequence of Fusarium decemcellulare.</title>
        <authorList>
            <person name="Buettner E."/>
        </authorList>
    </citation>
    <scope>NUCLEOTIDE SEQUENCE</scope>
    <source>
        <strain evidence="1">Babe19</strain>
    </source>
</reference>
<evidence type="ECO:0000313" key="2">
    <source>
        <dbReference type="Proteomes" id="UP001148629"/>
    </source>
</evidence>
<accession>A0ACC1S7D2</accession>
<proteinExistence type="predicted"/>
<keyword evidence="2" id="KW-1185">Reference proteome</keyword>
<sequence length="621" mass="69108">MPGILESATNNFAADETAFPAEFPVLIVGGGPTGLLSAYMLSKLGIKSLIVEKYPERLAAPKAHALSPRSLEICRQFGLDTNALRRLGTQRDDAYWVNFLINLSRERIGVLPYERMDSGVLDCTPEMIHNIPQPAFEQFVADQLQCDPNIEIQKNVAFVECSQTGPEVISTLEERSTKTRWQVKTTHVLACDGAKSEVRKNLAIESEGEDGYETMMTIHFKADLRPVVKERVGMLHWITDPACSGFIIAYDLSGDQVLISNFDSEKHPAESWTQELARTTVSAAIGQDIPFEVLSYRPWLLSRKVAKQYGKGSVFLVGDAAHSFPPTGGLGLNSGIADAHNIVYKIAAVHHGWANSSILDSYHDERRQIALVNSAQSVKNGKKIFSFLKALGTAGIKDEQEARENLHKSVHDPRKQDMIAREVEGQREHFDNVWLSPPTALLKVVMSDLDQLELHIGYVYGDKRTPPHASHFSPKFVAGARLPHAWIKPKPSGITLDLPPINVSYVKEFSRADVDRRKFSTLDLVKFDAFTLIVSSDDGWMSRYREMRQLVDFSGSKTQLWSATQDFQFVDEDQGNKFQLDSGLSQGGLLLVRPDQHILGCLDQRSTAEDIASLILGHLGK</sequence>
<protein>
    <submittedName>
        <fullName evidence="1">Uncharacterized protein</fullName>
    </submittedName>
</protein>